<dbReference type="SUPFAM" id="SSF140931">
    <property type="entry name" value="Fic-like"/>
    <property type="match status" value="1"/>
</dbReference>
<evidence type="ECO:0000313" key="2">
    <source>
        <dbReference type="EMBL" id="KAJ5083438.1"/>
    </source>
</evidence>
<feature type="domain" description="Fido" evidence="1">
    <location>
        <begin position="1"/>
        <end position="90"/>
    </location>
</feature>
<comment type="caution">
    <text evidence="2">The sequence shown here is derived from an EMBL/GenBank/DDBJ whole genome shotgun (WGS) entry which is preliminary data.</text>
</comment>
<reference evidence="2" key="2">
    <citation type="journal article" date="2023" name="IMA Fungus">
        <title>Comparative genomic study of the Penicillium genus elucidates a diverse pangenome and 15 lateral gene transfer events.</title>
        <authorList>
            <person name="Petersen C."/>
            <person name="Sorensen T."/>
            <person name="Nielsen M.R."/>
            <person name="Sondergaard T.E."/>
            <person name="Sorensen J.L."/>
            <person name="Fitzpatrick D.A."/>
            <person name="Frisvad J.C."/>
            <person name="Nielsen K.L."/>
        </authorList>
    </citation>
    <scope>NUCLEOTIDE SEQUENCE</scope>
    <source>
        <strain evidence="2">IBT 30069</strain>
    </source>
</reference>
<dbReference type="Proteomes" id="UP001149165">
    <property type="component" value="Unassembled WGS sequence"/>
</dbReference>
<accession>A0A9W9EKG3</accession>
<dbReference type="PROSITE" id="PS51459">
    <property type="entry name" value="FIDO"/>
    <property type="match status" value="1"/>
</dbReference>
<protein>
    <recommendedName>
        <fullName evidence="1">Fido domain-containing protein</fullName>
    </recommendedName>
</protein>
<sequence length="90" mass="9892">MVTQMIKQIEFDVSQAAVSGLDSIMLAAKYTHIFVVMYPFVDGNGRLCRLILNSMLLKSGCFIVCLGEDSDGKDRHDYIEIALGASTLDS</sequence>
<dbReference type="Gene3D" id="1.10.3290.10">
    <property type="entry name" value="Fido-like domain"/>
    <property type="match status" value="1"/>
</dbReference>
<dbReference type="EMBL" id="JAPQKH010000008">
    <property type="protein sequence ID" value="KAJ5083438.1"/>
    <property type="molecule type" value="Genomic_DNA"/>
</dbReference>
<evidence type="ECO:0000313" key="3">
    <source>
        <dbReference type="Proteomes" id="UP001149165"/>
    </source>
</evidence>
<proteinExistence type="predicted"/>
<dbReference type="AlphaFoldDB" id="A0A9W9EKG3"/>
<organism evidence="2 3">
    <name type="scientific">Penicillium angulare</name>
    <dbReference type="NCBI Taxonomy" id="116970"/>
    <lineage>
        <taxon>Eukaryota</taxon>
        <taxon>Fungi</taxon>
        <taxon>Dikarya</taxon>
        <taxon>Ascomycota</taxon>
        <taxon>Pezizomycotina</taxon>
        <taxon>Eurotiomycetes</taxon>
        <taxon>Eurotiomycetidae</taxon>
        <taxon>Eurotiales</taxon>
        <taxon>Aspergillaceae</taxon>
        <taxon>Penicillium</taxon>
    </lineage>
</organism>
<dbReference type="InterPro" id="IPR036597">
    <property type="entry name" value="Fido-like_dom_sf"/>
</dbReference>
<keyword evidence="3" id="KW-1185">Reference proteome</keyword>
<name>A0A9W9EKG3_9EURO</name>
<evidence type="ECO:0000259" key="1">
    <source>
        <dbReference type="PROSITE" id="PS51459"/>
    </source>
</evidence>
<dbReference type="OrthoDB" id="439046at2759"/>
<dbReference type="InterPro" id="IPR003812">
    <property type="entry name" value="Fido"/>
</dbReference>
<reference evidence="2" key="1">
    <citation type="submission" date="2022-11" db="EMBL/GenBank/DDBJ databases">
        <authorList>
            <person name="Petersen C."/>
        </authorList>
    </citation>
    <scope>NUCLEOTIDE SEQUENCE</scope>
    <source>
        <strain evidence="2">IBT 30069</strain>
    </source>
</reference>
<dbReference type="Pfam" id="PF02661">
    <property type="entry name" value="Fic"/>
    <property type="match status" value="1"/>
</dbReference>
<gene>
    <name evidence="2" type="ORF">N7456_012865</name>
</gene>